<accession>A0A2H1IWK6</accession>
<dbReference type="Gene3D" id="1.10.10.10">
    <property type="entry name" value="Winged helix-like DNA-binding domain superfamily/Winged helix DNA-binding domain"/>
    <property type="match status" value="1"/>
</dbReference>
<dbReference type="InterPro" id="IPR027417">
    <property type="entry name" value="P-loop_NTPase"/>
</dbReference>
<dbReference type="Proteomes" id="UP000234641">
    <property type="component" value="Unassembled WGS sequence"/>
</dbReference>
<evidence type="ECO:0000313" key="8">
    <source>
        <dbReference type="Proteomes" id="UP000234641"/>
    </source>
</evidence>
<dbReference type="AlphaFoldDB" id="A0A2H1IWK6"/>
<dbReference type="SMART" id="SM00421">
    <property type="entry name" value="HTH_LUXR"/>
    <property type="match status" value="1"/>
</dbReference>
<keyword evidence="3" id="KW-0238">DNA-binding</keyword>
<evidence type="ECO:0000256" key="3">
    <source>
        <dbReference type="ARBA" id="ARBA00023125"/>
    </source>
</evidence>
<gene>
    <name evidence="7" type="ORF">BLIN9172_01493</name>
</gene>
<dbReference type="InterPro" id="IPR000792">
    <property type="entry name" value="Tscrpt_reg_LuxR_C"/>
</dbReference>
<dbReference type="SUPFAM" id="SSF52540">
    <property type="entry name" value="P-loop containing nucleoside triphosphate hydrolases"/>
    <property type="match status" value="1"/>
</dbReference>
<dbReference type="CDD" id="cd06170">
    <property type="entry name" value="LuxR_C_like"/>
    <property type="match status" value="1"/>
</dbReference>
<dbReference type="RefSeq" id="WP_101554497.1">
    <property type="nucleotide sequence ID" value="NZ_FXYY01000007.1"/>
</dbReference>
<evidence type="ECO:0000313" key="7">
    <source>
        <dbReference type="EMBL" id="SMX79372.1"/>
    </source>
</evidence>
<evidence type="ECO:0000259" key="6">
    <source>
        <dbReference type="PROSITE" id="PS50043"/>
    </source>
</evidence>
<dbReference type="Pfam" id="PF24883">
    <property type="entry name" value="NPHP3_N"/>
    <property type="match status" value="1"/>
</dbReference>
<dbReference type="GO" id="GO:0006355">
    <property type="term" value="P:regulation of DNA-templated transcription"/>
    <property type="evidence" value="ECO:0007669"/>
    <property type="project" value="InterPro"/>
</dbReference>
<keyword evidence="4" id="KW-0804">Transcription</keyword>
<organism evidence="7 8">
    <name type="scientific">Brevibacterium linens ATCC 9172</name>
    <dbReference type="NCBI Taxonomy" id="1255617"/>
    <lineage>
        <taxon>Bacteria</taxon>
        <taxon>Bacillati</taxon>
        <taxon>Actinomycetota</taxon>
        <taxon>Actinomycetes</taxon>
        <taxon>Micrococcales</taxon>
        <taxon>Brevibacteriaceae</taxon>
        <taxon>Brevibacterium</taxon>
    </lineage>
</organism>
<sequence>MIHMPPTASTRFRPPTPVGRWLTRPRMDALIDQVELRRLTLIHAPAGFGKSTVAAQWADELSRRGNKTMWFSLDDDDNRTPWFLGHLLECLRPIHPDLDESIFQILEERPEDAERFVVPLIINVVHQAEFRTVVVLDDWHVIDDERTQRALARLLEDSGDKLGLLVTSRTATGLPLTSLRVHDQVVEISPETLRFDEREARQFLVDVKGLDLSSTELTALHTKTEGWIAALQLTSLSLQKDSDVTGLLDSLADRQHGISDYLAENVLDRLDPKLLKFLLFTSVLDRVNPELATLLTGEPQSELRLEQVLFGDLFLQRLDDSGTWYRYHHLFRDFLRQRLERDHPEKVAELHSLAAHWFHTEGIFSSAVDHALLADEASFAASVVEEQALRLVEHSRMTTLLALVEKLPHDEIRSRSWLQLAIAWAHCLLHFPDEAFASLDLLAEAAAADPRLTAADRFRITHESLVVRECVAMYRDRVPEDQQLRREVLEEAERLHPWTVSVAANVVTFFDIHRGRGAEAERLQQWAHQYHRQVVGSFSEVYGDCFAGLIAFHNLEIALAQHHWTNAFRTACERSGRQSHAARLSLGLVGKLLYHRGEGDRAEELLEEALQLGQRAGVVDFMFPVYESLANIRAGRNDLQGAWDILEQGEQAGLSLSLPRLWSRMVTTKQRLGFETRRPTNPFDAADDHTDDQSAGDRYVMDRQRAEFEGELLRFDLARILHDADGDALARLGPYVEVLFAESQGQGNRFQALRDQILWASALEACGQTDQAEETMHDVIPDCQASGLSQPLLEGGPLIRQIAARLIADPESWCLRQRTLDWMTEVFDSNSPLRANLGTAVAAGVAGASRTWGTGPDEFDVLAAVPKRSISLSERERDILRLVDAGYTNREIAGRLYIGQNTVKWYLRKLYRMLGVSSREDCVQRAKNLQVLH</sequence>
<proteinExistence type="predicted"/>
<dbReference type="GO" id="GO:0003677">
    <property type="term" value="F:DNA binding"/>
    <property type="evidence" value="ECO:0007669"/>
    <property type="project" value="UniProtKB-KW"/>
</dbReference>
<protein>
    <submittedName>
        <fullName evidence="7">LuxR family transcriptional regulator, maltose regulon positive regulatory protein</fullName>
        <ecNumber evidence="7">2.7.11.1</ecNumber>
    </submittedName>
</protein>
<dbReference type="Pfam" id="PF25873">
    <property type="entry name" value="WHD_MalT"/>
    <property type="match status" value="1"/>
</dbReference>
<evidence type="ECO:0000256" key="2">
    <source>
        <dbReference type="ARBA" id="ARBA00023015"/>
    </source>
</evidence>
<evidence type="ECO:0000256" key="1">
    <source>
        <dbReference type="ARBA" id="ARBA00022737"/>
    </source>
</evidence>
<dbReference type="PANTHER" id="PTHR44688:SF16">
    <property type="entry name" value="DNA-BINDING TRANSCRIPTIONAL ACTIVATOR DEVR_DOSR"/>
    <property type="match status" value="1"/>
</dbReference>
<name>A0A2H1IWK6_BRELN</name>
<reference evidence="7 8" key="1">
    <citation type="submission" date="2017-03" db="EMBL/GenBank/DDBJ databases">
        <authorList>
            <person name="Afonso C.L."/>
            <person name="Miller P.J."/>
            <person name="Scott M.A."/>
            <person name="Spackman E."/>
            <person name="Goraichik I."/>
            <person name="Dimitrov K.M."/>
            <person name="Suarez D.L."/>
            <person name="Swayne D.E."/>
        </authorList>
    </citation>
    <scope>NUCLEOTIDE SEQUENCE [LARGE SCALE GENOMIC DNA]</scope>
    <source>
        <strain evidence="7 8">ATCC 9172</strain>
    </source>
</reference>
<keyword evidence="1" id="KW-0677">Repeat</keyword>
<dbReference type="PROSITE" id="PS50043">
    <property type="entry name" value="HTH_LUXR_2"/>
    <property type="match status" value="1"/>
</dbReference>
<dbReference type="PRINTS" id="PR00038">
    <property type="entry name" value="HTHLUXR"/>
</dbReference>
<feature type="region of interest" description="Disordered" evidence="5">
    <location>
        <begin position="676"/>
        <end position="695"/>
    </location>
</feature>
<keyword evidence="7" id="KW-0808">Transferase</keyword>
<keyword evidence="2" id="KW-0805">Transcription regulation</keyword>
<dbReference type="PANTHER" id="PTHR44688">
    <property type="entry name" value="DNA-BINDING TRANSCRIPTIONAL ACTIVATOR DEVR_DOSR"/>
    <property type="match status" value="1"/>
</dbReference>
<evidence type="ECO:0000256" key="4">
    <source>
        <dbReference type="ARBA" id="ARBA00023163"/>
    </source>
</evidence>
<dbReference type="Gene3D" id="1.25.40.10">
    <property type="entry name" value="Tetratricopeptide repeat domain"/>
    <property type="match status" value="1"/>
</dbReference>
<dbReference type="GO" id="GO:0004674">
    <property type="term" value="F:protein serine/threonine kinase activity"/>
    <property type="evidence" value="ECO:0007669"/>
    <property type="project" value="UniProtKB-EC"/>
</dbReference>
<dbReference type="InterPro" id="IPR011990">
    <property type="entry name" value="TPR-like_helical_dom_sf"/>
</dbReference>
<dbReference type="EMBL" id="FXYY01000007">
    <property type="protein sequence ID" value="SMX79372.1"/>
    <property type="molecule type" value="Genomic_DNA"/>
</dbReference>
<dbReference type="Gene3D" id="3.40.50.300">
    <property type="entry name" value="P-loop containing nucleotide triphosphate hydrolases"/>
    <property type="match status" value="1"/>
</dbReference>
<dbReference type="SUPFAM" id="SSF46894">
    <property type="entry name" value="C-terminal effector domain of the bipartite response regulators"/>
    <property type="match status" value="1"/>
</dbReference>
<dbReference type="InterPro" id="IPR016032">
    <property type="entry name" value="Sig_transdc_resp-reg_C-effctor"/>
</dbReference>
<evidence type="ECO:0000256" key="5">
    <source>
        <dbReference type="SAM" id="MobiDB-lite"/>
    </source>
</evidence>
<dbReference type="InterPro" id="IPR056884">
    <property type="entry name" value="NPHP3-like_N"/>
</dbReference>
<dbReference type="InterPro" id="IPR036388">
    <property type="entry name" value="WH-like_DNA-bd_sf"/>
</dbReference>
<feature type="domain" description="HTH luxR-type" evidence="6">
    <location>
        <begin position="865"/>
        <end position="930"/>
    </location>
</feature>
<dbReference type="Pfam" id="PF00196">
    <property type="entry name" value="GerE"/>
    <property type="match status" value="1"/>
</dbReference>
<dbReference type="EC" id="2.7.11.1" evidence="7"/>
<dbReference type="InterPro" id="IPR059106">
    <property type="entry name" value="WHD_MalT"/>
</dbReference>